<evidence type="ECO:0000313" key="2">
    <source>
        <dbReference type="Proteomes" id="UP000276133"/>
    </source>
</evidence>
<dbReference type="AlphaFoldDB" id="A0A3M7SJ17"/>
<protein>
    <submittedName>
        <fullName evidence="1">Uncharacterized protein</fullName>
    </submittedName>
</protein>
<accession>A0A3M7SJ17</accession>
<evidence type="ECO:0000313" key="1">
    <source>
        <dbReference type="EMBL" id="RNA35702.1"/>
    </source>
</evidence>
<dbReference type="EMBL" id="REGN01001296">
    <property type="protein sequence ID" value="RNA35702.1"/>
    <property type="molecule type" value="Genomic_DNA"/>
</dbReference>
<sequence length="76" mass="9173">MASLQMFLKNILKSFWCFWLKTFYVKLFECELKLRLLFTEKVSLLEFLTSSFYDQIRSLGHRNKANQPNFLNLLTD</sequence>
<comment type="caution">
    <text evidence="1">The sequence shown here is derived from an EMBL/GenBank/DDBJ whole genome shotgun (WGS) entry which is preliminary data.</text>
</comment>
<gene>
    <name evidence="1" type="ORF">BpHYR1_003366</name>
</gene>
<dbReference type="Proteomes" id="UP000276133">
    <property type="component" value="Unassembled WGS sequence"/>
</dbReference>
<proteinExistence type="predicted"/>
<name>A0A3M7SJ17_BRAPC</name>
<organism evidence="1 2">
    <name type="scientific">Brachionus plicatilis</name>
    <name type="common">Marine rotifer</name>
    <name type="synonym">Brachionus muelleri</name>
    <dbReference type="NCBI Taxonomy" id="10195"/>
    <lineage>
        <taxon>Eukaryota</taxon>
        <taxon>Metazoa</taxon>
        <taxon>Spiralia</taxon>
        <taxon>Gnathifera</taxon>
        <taxon>Rotifera</taxon>
        <taxon>Eurotatoria</taxon>
        <taxon>Monogononta</taxon>
        <taxon>Pseudotrocha</taxon>
        <taxon>Ploima</taxon>
        <taxon>Brachionidae</taxon>
        <taxon>Brachionus</taxon>
    </lineage>
</organism>
<keyword evidence="2" id="KW-1185">Reference proteome</keyword>
<reference evidence="1 2" key="1">
    <citation type="journal article" date="2018" name="Sci. Rep.">
        <title>Genomic signatures of local adaptation to the degree of environmental predictability in rotifers.</title>
        <authorList>
            <person name="Franch-Gras L."/>
            <person name="Hahn C."/>
            <person name="Garcia-Roger E.M."/>
            <person name="Carmona M.J."/>
            <person name="Serra M."/>
            <person name="Gomez A."/>
        </authorList>
    </citation>
    <scope>NUCLEOTIDE SEQUENCE [LARGE SCALE GENOMIC DNA]</scope>
    <source>
        <strain evidence="1">HYR1</strain>
    </source>
</reference>